<dbReference type="PANTHER" id="PTHR33069:SF3">
    <property type="entry name" value="DYNEIN HEAVY CHAIN TAIL DOMAIN-CONTAINING PROTEIN"/>
    <property type="match status" value="1"/>
</dbReference>
<evidence type="ECO:0000313" key="2">
    <source>
        <dbReference type="Proteomes" id="UP000054564"/>
    </source>
</evidence>
<organism evidence="1 2">
    <name type="scientific">Puccinia striiformis f. sp. tritici PST-78</name>
    <dbReference type="NCBI Taxonomy" id="1165861"/>
    <lineage>
        <taxon>Eukaryota</taxon>
        <taxon>Fungi</taxon>
        <taxon>Dikarya</taxon>
        <taxon>Basidiomycota</taxon>
        <taxon>Pucciniomycotina</taxon>
        <taxon>Pucciniomycetes</taxon>
        <taxon>Pucciniales</taxon>
        <taxon>Pucciniaceae</taxon>
        <taxon>Puccinia</taxon>
    </lineage>
</organism>
<dbReference type="EMBL" id="AJIL01000166">
    <property type="protein sequence ID" value="KNE92389.1"/>
    <property type="molecule type" value="Genomic_DNA"/>
</dbReference>
<dbReference type="PANTHER" id="PTHR33069">
    <property type="entry name" value="CHROMOSOME 7, WHOLE GENOME SHOTGUN SEQUENCE-RELATED"/>
    <property type="match status" value="1"/>
</dbReference>
<keyword evidence="2" id="KW-1185">Reference proteome</keyword>
<dbReference type="Proteomes" id="UP000054564">
    <property type="component" value="Unassembled WGS sequence"/>
</dbReference>
<evidence type="ECO:0000313" key="1">
    <source>
        <dbReference type="EMBL" id="KNE92389.1"/>
    </source>
</evidence>
<gene>
    <name evidence="1" type="ORF">PSTG_14225</name>
</gene>
<sequence length="474" mass="53951">MTLQSFTEMSSHQIDALADSARLVWVNLDGINGGSSKIMRPGLKLLKNPLDFDNSMLLMVFDACNLKLQPAPSSTASASRMAESRVATPSSELIDRKRDLISEAFDNLKTKYDERSNWPCFSSILPLDRATWQAGINQLESNLLPSLRSQLLDLKRKLQRSDLRRNEGTRLDQISHLQSELDQTLHQIVSFAAIVRRRTLFSPADTDDRHSEELKAFRFQGLQSRVKDLTGTLSNLFANSSGVVRSLKLSPHEYVRPTHQLNHRRVIYGTNQAFDMINRTIKWLQGHEFCNIREDWDRFVPDLNSVLRELTMISASIDDVVDNDYLTRDLSQPEIQVAQSAIPVTKLSRLFFTKLLRSGITKTPLQSFTEMSSHEIQTLTDSAGLTWNNLSDIRQFLLHGPTEGETFDIIIKSMNQVLLEFDNYMILVVFYILPLIPGQVHNSSSQTSLTTWLVNWKHLFLIATKDFISAAKLL</sequence>
<accession>A0A0L0V055</accession>
<proteinExistence type="predicted"/>
<dbReference type="AlphaFoldDB" id="A0A0L0V055"/>
<reference evidence="2" key="1">
    <citation type="submission" date="2014-03" db="EMBL/GenBank/DDBJ databases">
        <title>The Genome Sequence of Puccinia striiformis f. sp. tritici PST-78.</title>
        <authorList>
            <consortium name="The Broad Institute Genome Sequencing Platform"/>
            <person name="Cuomo C."/>
            <person name="Hulbert S."/>
            <person name="Chen X."/>
            <person name="Walker B."/>
            <person name="Young S.K."/>
            <person name="Zeng Q."/>
            <person name="Gargeya S."/>
            <person name="Fitzgerald M."/>
            <person name="Haas B."/>
            <person name="Abouelleil A."/>
            <person name="Alvarado L."/>
            <person name="Arachchi H.M."/>
            <person name="Berlin A.M."/>
            <person name="Chapman S.B."/>
            <person name="Goldberg J."/>
            <person name="Griggs A."/>
            <person name="Gujja S."/>
            <person name="Hansen M."/>
            <person name="Howarth C."/>
            <person name="Imamovic A."/>
            <person name="Larimer J."/>
            <person name="McCowan C."/>
            <person name="Montmayeur A."/>
            <person name="Murphy C."/>
            <person name="Neiman D."/>
            <person name="Pearson M."/>
            <person name="Priest M."/>
            <person name="Roberts A."/>
            <person name="Saif S."/>
            <person name="Shea T."/>
            <person name="Sisk P."/>
            <person name="Sykes S."/>
            <person name="Wortman J."/>
            <person name="Nusbaum C."/>
            <person name="Birren B."/>
        </authorList>
    </citation>
    <scope>NUCLEOTIDE SEQUENCE [LARGE SCALE GENOMIC DNA]</scope>
    <source>
        <strain evidence="2">race PST-78</strain>
    </source>
</reference>
<comment type="caution">
    <text evidence="1">The sequence shown here is derived from an EMBL/GenBank/DDBJ whole genome shotgun (WGS) entry which is preliminary data.</text>
</comment>
<name>A0A0L0V055_9BASI</name>
<protein>
    <submittedName>
        <fullName evidence="1">Uncharacterized protein</fullName>
    </submittedName>
</protein>